<keyword evidence="3" id="KW-1185">Reference proteome</keyword>
<reference evidence="2 3" key="1">
    <citation type="submission" date="2024-02" db="EMBL/GenBank/DDBJ databases">
        <title>Full genome sequence of Nocardioides kribbensis.</title>
        <authorList>
            <person name="Poletto B.L."/>
            <person name="Silva G."/>
            <person name="Galante D."/>
            <person name="Campos K.R."/>
            <person name="Santos M.B.N."/>
            <person name="Sacchi C.T."/>
        </authorList>
    </citation>
    <scope>NUCLEOTIDE SEQUENCE [LARGE SCALE GENOMIC DNA]</scope>
    <source>
        <strain evidence="2 3">O4R</strain>
    </source>
</reference>
<feature type="region of interest" description="Disordered" evidence="1">
    <location>
        <begin position="59"/>
        <end position="90"/>
    </location>
</feature>
<dbReference type="RefSeq" id="WP_349805188.1">
    <property type="nucleotide sequence ID" value="NZ_JBEGDP010000020.1"/>
</dbReference>
<evidence type="ECO:0000313" key="3">
    <source>
        <dbReference type="Proteomes" id="UP001482520"/>
    </source>
</evidence>
<dbReference type="Pfam" id="PF21819">
    <property type="entry name" value="DUF6885"/>
    <property type="match status" value="1"/>
</dbReference>
<protein>
    <recommendedName>
        <fullName evidence="4">Peptidase C39-like domain-containing protein</fullName>
    </recommendedName>
</protein>
<accession>A0ABV1P1Q2</accession>
<feature type="compositionally biased region" description="Low complexity" evidence="1">
    <location>
        <begin position="59"/>
        <end position="79"/>
    </location>
</feature>
<dbReference type="Proteomes" id="UP001482520">
    <property type="component" value="Unassembled WGS sequence"/>
</dbReference>
<evidence type="ECO:0008006" key="4">
    <source>
        <dbReference type="Google" id="ProtNLM"/>
    </source>
</evidence>
<proteinExistence type="predicted"/>
<dbReference type="InterPro" id="IPR049252">
    <property type="entry name" value="DUF6885"/>
</dbReference>
<evidence type="ECO:0000256" key="1">
    <source>
        <dbReference type="SAM" id="MobiDB-lite"/>
    </source>
</evidence>
<name>A0ABV1P1Q2_9ACTN</name>
<dbReference type="EMBL" id="JBEGDP010000020">
    <property type="protein sequence ID" value="MEQ7848687.1"/>
    <property type="molecule type" value="Genomic_DNA"/>
</dbReference>
<organism evidence="2 3">
    <name type="scientific">Nocardioides kribbensis</name>
    <dbReference type="NCBI Taxonomy" id="305517"/>
    <lineage>
        <taxon>Bacteria</taxon>
        <taxon>Bacillati</taxon>
        <taxon>Actinomycetota</taxon>
        <taxon>Actinomycetes</taxon>
        <taxon>Propionibacteriales</taxon>
        <taxon>Nocardioidaceae</taxon>
        <taxon>Nocardioides</taxon>
    </lineage>
</organism>
<sequence length="295" mass="28782">MPGRPVPDRPAAAPLAVPGLLPGAERVLAAHGPALPQPDQLCGPFAAALALHAVLASPASTGAAPPASTRAAAPTAATQGPPPSPADPAVPSATAIAVAAGTAIWPHDVADWRPEGAPLLRTGWDELPRAAALGHSGTDAAGLLRGVEAAAGDRVVVVPVPGSALDAGALGALLERLRAAARPVGVVANVRTGPISPPGATWDVGHFVVLLAHDPEGGSGPGSESGGRVLVGDTYAELGASGLPPGCRWVAVEALAEALAAPPGRGLLLLAGREDEAAVAGLVDAAGLPRGVWAT</sequence>
<gene>
    <name evidence="2" type="ORF">V6R90_15500</name>
</gene>
<evidence type="ECO:0000313" key="2">
    <source>
        <dbReference type="EMBL" id="MEQ7848687.1"/>
    </source>
</evidence>
<comment type="caution">
    <text evidence="2">The sequence shown here is derived from an EMBL/GenBank/DDBJ whole genome shotgun (WGS) entry which is preliminary data.</text>
</comment>